<sequence length="1180" mass="129213">MEHSAICQVSQVRYYLFKKMWKIMRLTTILILVASLHVSARSYAQKINLRNSAIKLENALSDIQKQSGYSFFWDEELISTVQPVAVDIKNATLEEALNACLNGQPFNYKIKGKFVYITPKPSNNISSNSTRPSVKPIEKISIYGRVTDQEGKPIAGATIRINGTNRGAITDSSGMFEIDDIDAAEATVVVSSVGYETRILKVSGKESINVVLKQKANELDNAVVIGYGSVKKKDLTGSVSIVNPKDIQDVPFLTVDNALAGKAAGVQVTKTDGTPGGAVRIRVRGSTSLLGGNDPLYVIDGVPIQVKSNYINPGFDVSSPVGNDVTGYGGVSAGLSTAFVNGLNSIGGLNIDDIESITILKDAASTAIYGSKAANGVVIITTKKGKKDTKPQILFSYSGTYTKPITPKLLNSSQYKMLLTEAAINDSVYNHLMGYPIPAEENAIINSPNTYFGKANTDWIDQVTRNTYSNDAEISVRGGGSASTYYSSISYNSTPGVVKNSNYQRIAGKLNLENEIGKHLRFITNIDLGYTNQNITDGAYQQALRARPDYTPYDSTGAYTDFSKVGLSYFGYQNPMAMLSAINNAKTFSMLGSLTGLYNFSPDLVFKSTVSLNMQNYTQRNYTPSYLAIGSYFGNVENNGGIGANTNSSTTNWVVENTLTYDKTFNQKHALDLLIGTSYETNKYSFFSATATGYPNDDILNGLSSAVTPLFTKGDNPSKPQSYLESYYLRANYGYMDKYLFTFTGRADGSSKFGPENKFGYFPSGAIAWRISKENFLKNVYWIDDIKLRGSYGSTGTQNIGDQMYRTLYSPFSYAGTSALIPTQLGNPAIQWETTNETDAGIDFSFFKSRLQGTFDYYKKQTNNALLSLPLAQSSSYSSLLGNVAGIRNTGYEFSLQGDIIRTQNFRWNASLNITWAKSLVTKLDPNADLSQIGDLTGLEDGNTALIEGKPLGLITGIKVTGIIKTQEQLDAYKKQLAPWAVDAFFGGLNLGDPMYSLDATGYPAFNQIIGSAAPKYYGGFTQGFTYKNFELNFYFTYSQGGELMWGDGVSSINFQNTANKNAVALDRWTPQNPNSNQPRLVLYHQALLYNTNLSVYNASYLKLRTLTMNYHFNQSKWMKKAGVNTASVFFSAANLFTITPYPGNDPETSDDSYSVAGGYFDVSNYPTVKTFTLGLKIGF</sequence>
<keyword evidence="2 7" id="KW-0813">Transport</keyword>
<dbReference type="Gene3D" id="2.170.130.10">
    <property type="entry name" value="TonB-dependent receptor, plug domain"/>
    <property type="match status" value="1"/>
</dbReference>
<dbReference type="InterPro" id="IPR036942">
    <property type="entry name" value="Beta-barrel_TonB_sf"/>
</dbReference>
<dbReference type="InterPro" id="IPR023996">
    <property type="entry name" value="TonB-dep_OMP_SusC/RagA"/>
</dbReference>
<evidence type="ECO:0000259" key="8">
    <source>
        <dbReference type="Pfam" id="PF07660"/>
    </source>
</evidence>
<dbReference type="InterPro" id="IPR011662">
    <property type="entry name" value="Secretin/TonB_short_N"/>
</dbReference>
<keyword evidence="4 7" id="KW-0812">Transmembrane</keyword>
<dbReference type="PROSITE" id="PS52016">
    <property type="entry name" value="TONB_DEPENDENT_REC_3"/>
    <property type="match status" value="1"/>
</dbReference>
<evidence type="ECO:0000259" key="9">
    <source>
        <dbReference type="Pfam" id="PF07715"/>
    </source>
</evidence>
<protein>
    <submittedName>
        <fullName evidence="10">SusC/RagA family TonB-linked outer membrane protein</fullName>
    </submittedName>
</protein>
<evidence type="ECO:0000313" key="11">
    <source>
        <dbReference type="Proteomes" id="UP000266118"/>
    </source>
</evidence>
<evidence type="ECO:0000256" key="1">
    <source>
        <dbReference type="ARBA" id="ARBA00004571"/>
    </source>
</evidence>
<dbReference type="Pfam" id="PF13715">
    <property type="entry name" value="CarbopepD_reg_2"/>
    <property type="match status" value="1"/>
</dbReference>
<evidence type="ECO:0000256" key="4">
    <source>
        <dbReference type="ARBA" id="ARBA00022692"/>
    </source>
</evidence>
<evidence type="ECO:0000256" key="5">
    <source>
        <dbReference type="ARBA" id="ARBA00023136"/>
    </source>
</evidence>
<keyword evidence="5 7" id="KW-0472">Membrane</keyword>
<dbReference type="GO" id="GO:0009279">
    <property type="term" value="C:cell outer membrane"/>
    <property type="evidence" value="ECO:0007669"/>
    <property type="project" value="UniProtKB-SubCell"/>
</dbReference>
<keyword evidence="3 7" id="KW-1134">Transmembrane beta strand</keyword>
<dbReference type="OrthoDB" id="9768177at2"/>
<evidence type="ECO:0000256" key="2">
    <source>
        <dbReference type="ARBA" id="ARBA00022448"/>
    </source>
</evidence>
<evidence type="ECO:0000313" key="10">
    <source>
        <dbReference type="EMBL" id="AYD47465.1"/>
    </source>
</evidence>
<dbReference type="Gene3D" id="2.60.40.1120">
    <property type="entry name" value="Carboxypeptidase-like, regulatory domain"/>
    <property type="match status" value="1"/>
</dbReference>
<dbReference type="NCBIfam" id="TIGR04057">
    <property type="entry name" value="SusC_RagA_signa"/>
    <property type="match status" value="1"/>
</dbReference>
<reference evidence="10 11" key="1">
    <citation type="submission" date="2018-09" db="EMBL/GenBank/DDBJ databases">
        <title>Arachidicoccus sp. nov., a bacterium isolated from soil.</title>
        <authorList>
            <person name="Weon H.-Y."/>
            <person name="Kwon S.-W."/>
            <person name="Lee S.A."/>
        </authorList>
    </citation>
    <scope>NUCLEOTIDE SEQUENCE [LARGE SCALE GENOMIC DNA]</scope>
    <source>
        <strain evidence="10 11">KIS59-12</strain>
    </source>
</reference>
<dbReference type="KEGG" id="ark:D6B99_07520"/>
<gene>
    <name evidence="10" type="ORF">D6B99_07520</name>
</gene>
<comment type="subcellular location">
    <subcellularLocation>
        <location evidence="1 7">Cell outer membrane</location>
        <topology evidence="1 7">Multi-pass membrane protein</topology>
    </subcellularLocation>
</comment>
<feature type="domain" description="TonB-dependent receptor plug" evidence="9">
    <location>
        <begin position="231"/>
        <end position="377"/>
    </location>
</feature>
<comment type="similarity">
    <text evidence="7">Belongs to the TonB-dependent receptor family.</text>
</comment>
<dbReference type="InterPro" id="IPR037066">
    <property type="entry name" value="Plug_dom_sf"/>
</dbReference>
<dbReference type="Gene3D" id="3.55.50.30">
    <property type="match status" value="1"/>
</dbReference>
<dbReference type="InterPro" id="IPR008969">
    <property type="entry name" value="CarboxyPept-like_regulatory"/>
</dbReference>
<keyword evidence="6 7" id="KW-0998">Cell outer membrane</keyword>
<evidence type="ECO:0000256" key="7">
    <source>
        <dbReference type="PROSITE-ProRule" id="PRU01360"/>
    </source>
</evidence>
<evidence type="ECO:0000256" key="3">
    <source>
        <dbReference type="ARBA" id="ARBA00022452"/>
    </source>
</evidence>
<dbReference type="SUPFAM" id="SSF49464">
    <property type="entry name" value="Carboxypeptidase regulatory domain-like"/>
    <property type="match status" value="1"/>
</dbReference>
<dbReference type="EMBL" id="CP032489">
    <property type="protein sequence ID" value="AYD47465.1"/>
    <property type="molecule type" value="Genomic_DNA"/>
</dbReference>
<dbReference type="Gene3D" id="2.40.170.20">
    <property type="entry name" value="TonB-dependent receptor, beta-barrel domain"/>
    <property type="match status" value="1"/>
</dbReference>
<dbReference type="Pfam" id="PF07660">
    <property type="entry name" value="STN"/>
    <property type="match status" value="1"/>
</dbReference>
<dbReference type="InterPro" id="IPR012910">
    <property type="entry name" value="Plug_dom"/>
</dbReference>
<organism evidence="10 11">
    <name type="scientific">Arachidicoccus soli</name>
    <dbReference type="NCBI Taxonomy" id="2341117"/>
    <lineage>
        <taxon>Bacteria</taxon>
        <taxon>Pseudomonadati</taxon>
        <taxon>Bacteroidota</taxon>
        <taxon>Chitinophagia</taxon>
        <taxon>Chitinophagales</taxon>
        <taxon>Chitinophagaceae</taxon>
        <taxon>Arachidicoccus</taxon>
    </lineage>
</organism>
<dbReference type="InterPro" id="IPR023997">
    <property type="entry name" value="TonB-dep_OMP_SusC/RagA_CS"/>
</dbReference>
<dbReference type="AlphaFoldDB" id="A0A386HNR5"/>
<name>A0A386HNR5_9BACT</name>
<dbReference type="Pfam" id="PF07715">
    <property type="entry name" value="Plug"/>
    <property type="match status" value="1"/>
</dbReference>
<proteinExistence type="inferred from homology"/>
<feature type="domain" description="Secretin/TonB short N-terminal" evidence="8">
    <location>
        <begin position="69"/>
        <end position="120"/>
    </location>
</feature>
<keyword evidence="11" id="KW-1185">Reference proteome</keyword>
<evidence type="ECO:0000256" key="6">
    <source>
        <dbReference type="ARBA" id="ARBA00023237"/>
    </source>
</evidence>
<dbReference type="SUPFAM" id="SSF56935">
    <property type="entry name" value="Porins"/>
    <property type="match status" value="1"/>
</dbReference>
<dbReference type="InterPro" id="IPR039426">
    <property type="entry name" value="TonB-dep_rcpt-like"/>
</dbReference>
<dbReference type="NCBIfam" id="TIGR04056">
    <property type="entry name" value="OMP_RagA_SusC"/>
    <property type="match status" value="1"/>
</dbReference>
<accession>A0A386HNR5</accession>
<dbReference type="Proteomes" id="UP000266118">
    <property type="component" value="Chromosome"/>
</dbReference>